<dbReference type="EMBL" id="QXHD01000003">
    <property type="protein sequence ID" value="NEZ54621.1"/>
    <property type="molecule type" value="Genomic_DNA"/>
</dbReference>
<feature type="domain" description="ABC transmembrane type-2" evidence="9">
    <location>
        <begin position="39"/>
        <end position="269"/>
    </location>
</feature>
<keyword evidence="5 8" id="KW-0812">Transmembrane</keyword>
<proteinExistence type="inferred from homology"/>
<dbReference type="GO" id="GO:0005886">
    <property type="term" value="C:plasma membrane"/>
    <property type="evidence" value="ECO:0007669"/>
    <property type="project" value="UniProtKB-SubCell"/>
</dbReference>
<reference evidence="10 11" key="1">
    <citation type="journal article" date="2020" name="Microb. Ecol.">
        <title>Ecogenomics of the Marine Benthic Filamentous Cyanobacterium Adonisia.</title>
        <authorList>
            <person name="Walter J.M."/>
            <person name="Coutinho F.H."/>
            <person name="Leomil L."/>
            <person name="Hargreaves P.I."/>
            <person name="Campeao M.E."/>
            <person name="Vieira V.V."/>
            <person name="Silva B.S."/>
            <person name="Fistarol G.O."/>
            <person name="Salomon P.S."/>
            <person name="Sawabe T."/>
            <person name="Mino S."/>
            <person name="Hosokawa M."/>
            <person name="Miyashita H."/>
            <person name="Maruyama F."/>
            <person name="van Verk M.C."/>
            <person name="Dutilh B.E."/>
            <person name="Thompson C.C."/>
            <person name="Thompson F.L."/>
        </authorList>
    </citation>
    <scope>NUCLEOTIDE SEQUENCE [LARGE SCALE GENOMIC DNA]</scope>
    <source>
        <strain evidence="10 11">CCMR0081</strain>
    </source>
</reference>
<dbReference type="PANTHER" id="PTHR30413">
    <property type="entry name" value="INNER MEMBRANE TRANSPORT PERMEASE"/>
    <property type="match status" value="1"/>
</dbReference>
<keyword evidence="4 8" id="KW-1003">Cell membrane</keyword>
<dbReference type="PANTHER" id="PTHR30413:SF10">
    <property type="entry name" value="CAPSULE POLYSACCHARIDE EXPORT INNER-MEMBRANE PROTEIN CTRC"/>
    <property type="match status" value="1"/>
</dbReference>
<protein>
    <recommendedName>
        <fullName evidence="8">Transport permease protein</fullName>
    </recommendedName>
</protein>
<organism evidence="10 11">
    <name type="scientific">Adonisia turfae CCMR0081</name>
    <dbReference type="NCBI Taxonomy" id="2292702"/>
    <lineage>
        <taxon>Bacteria</taxon>
        <taxon>Bacillati</taxon>
        <taxon>Cyanobacteriota</taxon>
        <taxon>Adonisia</taxon>
        <taxon>Adonisia turfae</taxon>
    </lineage>
</organism>
<gene>
    <name evidence="10" type="ORF">DXZ20_02720</name>
</gene>
<dbReference type="RefSeq" id="WP_163696584.1">
    <property type="nucleotide sequence ID" value="NZ_QXHD01000003.1"/>
</dbReference>
<evidence type="ECO:0000313" key="10">
    <source>
        <dbReference type="EMBL" id="NEZ54621.1"/>
    </source>
</evidence>
<comment type="subcellular location">
    <subcellularLocation>
        <location evidence="1 8">Cell membrane</location>
        <topology evidence="1 8">Multi-pass membrane protein</topology>
    </subcellularLocation>
</comment>
<evidence type="ECO:0000256" key="3">
    <source>
        <dbReference type="ARBA" id="ARBA00022448"/>
    </source>
</evidence>
<keyword evidence="3 8" id="KW-0813">Transport</keyword>
<evidence type="ECO:0000259" key="9">
    <source>
        <dbReference type="PROSITE" id="PS51012"/>
    </source>
</evidence>
<evidence type="ECO:0000256" key="8">
    <source>
        <dbReference type="RuleBase" id="RU361157"/>
    </source>
</evidence>
<accession>A0A6M0RG62</accession>
<evidence type="ECO:0000256" key="5">
    <source>
        <dbReference type="ARBA" id="ARBA00022692"/>
    </source>
</evidence>
<name>A0A6M0RG62_9CYAN</name>
<evidence type="ECO:0000256" key="1">
    <source>
        <dbReference type="ARBA" id="ARBA00004651"/>
    </source>
</evidence>
<evidence type="ECO:0000256" key="4">
    <source>
        <dbReference type="ARBA" id="ARBA00022475"/>
    </source>
</evidence>
<evidence type="ECO:0000313" key="11">
    <source>
        <dbReference type="Proteomes" id="UP000481033"/>
    </source>
</evidence>
<feature type="transmembrane region" description="Helical" evidence="8">
    <location>
        <begin position="167"/>
        <end position="185"/>
    </location>
</feature>
<comment type="similarity">
    <text evidence="2 8">Belongs to the ABC-2 integral membrane protein family.</text>
</comment>
<keyword evidence="7 8" id="KW-0472">Membrane</keyword>
<dbReference type="Pfam" id="PF01061">
    <property type="entry name" value="ABC2_membrane"/>
    <property type="match status" value="1"/>
</dbReference>
<feature type="transmembrane region" description="Helical" evidence="8">
    <location>
        <begin position="112"/>
        <end position="133"/>
    </location>
</feature>
<comment type="caution">
    <text evidence="10">The sequence shown here is derived from an EMBL/GenBank/DDBJ whole genome shotgun (WGS) entry which is preliminary data.</text>
</comment>
<evidence type="ECO:0000256" key="6">
    <source>
        <dbReference type="ARBA" id="ARBA00022989"/>
    </source>
</evidence>
<dbReference type="InterPro" id="IPR013525">
    <property type="entry name" value="ABC2_TM"/>
</dbReference>
<sequence length="277" mass="31067">MTVSLKRLFPLTQAQWTKLGLLKTLVQRDLDTRYKGSVLGNLWALVRQISQLLIYTYVFSVVLNVKLSAQGLPGGNANFTFGLWLFAGLIPWITFTNGLTQAMTSVLRQKNLVTKVVFPLELLPLVPVLTAFVESMFGLMALITFVSITSQTLHATLLLLPIIWLPQLLLTVGLAYLTSALTVFLRDIPQLLGIVLNLWFYATPVLYPADLIPNPIRTLVFWFNPLAAIAEMYRDIVLVGEIRHWQVWSVATVVSGCLCLLGYLTYQKLRPSFADVL</sequence>
<feature type="transmembrane region" description="Helical" evidence="8">
    <location>
        <begin position="52"/>
        <end position="69"/>
    </location>
</feature>
<dbReference type="Proteomes" id="UP000481033">
    <property type="component" value="Unassembled WGS sequence"/>
</dbReference>
<dbReference type="AlphaFoldDB" id="A0A6M0RG62"/>
<keyword evidence="11" id="KW-1185">Reference proteome</keyword>
<dbReference type="InterPro" id="IPR047817">
    <property type="entry name" value="ABC2_TM_bact-type"/>
</dbReference>
<evidence type="ECO:0000256" key="7">
    <source>
        <dbReference type="ARBA" id="ARBA00023136"/>
    </source>
</evidence>
<evidence type="ECO:0000256" key="2">
    <source>
        <dbReference type="ARBA" id="ARBA00007783"/>
    </source>
</evidence>
<dbReference type="GO" id="GO:0140359">
    <property type="term" value="F:ABC-type transporter activity"/>
    <property type="evidence" value="ECO:0007669"/>
    <property type="project" value="InterPro"/>
</dbReference>
<keyword evidence="6 8" id="KW-1133">Transmembrane helix</keyword>
<dbReference type="GO" id="GO:0015920">
    <property type="term" value="P:lipopolysaccharide transport"/>
    <property type="evidence" value="ECO:0007669"/>
    <property type="project" value="TreeGrafter"/>
</dbReference>
<feature type="transmembrane region" description="Helical" evidence="8">
    <location>
        <begin position="81"/>
        <end position="100"/>
    </location>
</feature>
<dbReference type="PROSITE" id="PS51012">
    <property type="entry name" value="ABC_TM2"/>
    <property type="match status" value="1"/>
</dbReference>
<feature type="transmembrane region" description="Helical" evidence="8">
    <location>
        <begin position="191"/>
        <end position="209"/>
    </location>
</feature>
<feature type="transmembrane region" description="Helical" evidence="8">
    <location>
        <begin position="245"/>
        <end position="264"/>
    </location>
</feature>